<protein>
    <recommendedName>
        <fullName evidence="7">Beta-glucosidase</fullName>
    </recommendedName>
</protein>
<accession>A0A7N0ZQS1</accession>
<dbReference type="InterPro" id="IPR001360">
    <property type="entry name" value="Glyco_hydro_1"/>
</dbReference>
<dbReference type="EnsemblPlants" id="Kaladp0015s0096.5.v1.1">
    <property type="protein sequence ID" value="Kaladp0015s0096.5.v1.1"/>
    <property type="gene ID" value="Kaladp0015s0096.v1.1"/>
</dbReference>
<evidence type="ECO:0000313" key="6">
    <source>
        <dbReference type="Proteomes" id="UP000594263"/>
    </source>
</evidence>
<dbReference type="GO" id="GO:0005975">
    <property type="term" value="P:carbohydrate metabolic process"/>
    <property type="evidence" value="ECO:0007669"/>
    <property type="project" value="InterPro"/>
</dbReference>
<dbReference type="Proteomes" id="UP000594263">
    <property type="component" value="Unplaced"/>
</dbReference>
<evidence type="ECO:0008006" key="7">
    <source>
        <dbReference type="Google" id="ProtNLM"/>
    </source>
</evidence>
<keyword evidence="4" id="KW-0472">Membrane</keyword>
<evidence type="ECO:0000256" key="4">
    <source>
        <dbReference type="SAM" id="Phobius"/>
    </source>
</evidence>
<name>A0A7N0ZQS1_KALFE</name>
<evidence type="ECO:0000256" key="3">
    <source>
        <dbReference type="RuleBase" id="RU003690"/>
    </source>
</evidence>
<reference evidence="5" key="1">
    <citation type="submission" date="2021-01" db="UniProtKB">
        <authorList>
            <consortium name="EnsemblPlants"/>
        </authorList>
    </citation>
    <scope>IDENTIFICATION</scope>
</reference>
<evidence type="ECO:0000313" key="5">
    <source>
        <dbReference type="EnsemblPlants" id="Kaladp0015s0096.5.v1.1"/>
    </source>
</evidence>
<dbReference type="PANTHER" id="PTHR10353:SF29">
    <property type="entry name" value="BETA-GLUCOSIDASE 11"/>
    <property type="match status" value="1"/>
</dbReference>
<dbReference type="InterPro" id="IPR017853">
    <property type="entry name" value="GH"/>
</dbReference>
<organism evidence="5 6">
    <name type="scientific">Kalanchoe fedtschenkoi</name>
    <name type="common">Lavender scallops</name>
    <name type="synonym">South American air plant</name>
    <dbReference type="NCBI Taxonomy" id="63787"/>
    <lineage>
        <taxon>Eukaryota</taxon>
        <taxon>Viridiplantae</taxon>
        <taxon>Streptophyta</taxon>
        <taxon>Embryophyta</taxon>
        <taxon>Tracheophyta</taxon>
        <taxon>Spermatophyta</taxon>
        <taxon>Magnoliopsida</taxon>
        <taxon>eudicotyledons</taxon>
        <taxon>Gunneridae</taxon>
        <taxon>Pentapetalae</taxon>
        <taxon>Saxifragales</taxon>
        <taxon>Crassulaceae</taxon>
        <taxon>Kalanchoe</taxon>
    </lineage>
</organism>
<dbReference type="EnsemblPlants" id="Kaladp0015s0096.1.v1.1">
    <property type="protein sequence ID" value="Kaladp0015s0096.1.v1.1"/>
    <property type="gene ID" value="Kaladp0015s0096.v1.1"/>
</dbReference>
<dbReference type="Gramene" id="Kaladp0015s0096.1.v1.1">
    <property type="protein sequence ID" value="Kaladp0015s0096.1.v1.1"/>
    <property type="gene ID" value="Kaladp0015s0096.v1.1"/>
</dbReference>
<evidence type="ECO:0000256" key="1">
    <source>
        <dbReference type="ARBA" id="ARBA00010838"/>
    </source>
</evidence>
<dbReference type="SUPFAM" id="SSF51445">
    <property type="entry name" value="(Trans)glycosidases"/>
    <property type="match status" value="1"/>
</dbReference>
<feature type="transmembrane region" description="Helical" evidence="4">
    <location>
        <begin position="31"/>
        <end position="50"/>
    </location>
</feature>
<evidence type="ECO:0000256" key="2">
    <source>
        <dbReference type="ARBA" id="ARBA00022801"/>
    </source>
</evidence>
<dbReference type="GO" id="GO:0008422">
    <property type="term" value="F:beta-glucosidase activity"/>
    <property type="evidence" value="ECO:0007669"/>
    <property type="project" value="TreeGrafter"/>
</dbReference>
<dbReference type="PROSITE" id="PS00653">
    <property type="entry name" value="GLYCOSYL_HYDROL_F1_2"/>
    <property type="match status" value="1"/>
</dbReference>
<keyword evidence="4" id="KW-0812">Transmembrane</keyword>
<sequence length="634" mass="72137">MTKKDSRLFILKDNTLNDEAYYHRQHMMSSFSSFAALVFIFLSSIVWVHSSDKFSRYDFPSGFVFGAGSSAYQVEGAAKEDGRTASIWDKYAEAGAGHEVGTSDQYHKYKEDVKLMVEAGLDAYRLSISWSRLIPNGRGPINPRGLEYYNNLLNELTANGIEPHVTLHHSDHPQSLEDEYGGWVDRKIVEDFTAYADVCFHHFGDRVKYWTTLNEANVFIIMGFNFGATPPQRCTANFFINCTRGNSSTEPYLAGHNMLLAHALAVKLYKEKYQGKQNGLIGINLFGFNVYPKTDSIQDAVATQRAKDFLLGWFMNPLTSGDYPKAMKETVGSRLPNFMPEEAEMVKGSYNFIALNHYYSIPASHRSGASWSIDIKGFTSDMGVDINFVPPVNEDPFLSEFPVQPWGRMMITDKPKKIPKGMKHKTAAVSSAEPEFFISGHYSVAQNRQSAPSYFIVRYAIESSRVVSFIAQISMETSRIRIDQDIHLRFLESCGVIYTCPLFSPAGFGLYCIFEYITQRFALWNHGTRKLLEVVPPSPFCVRNHPEYEPAFFFGNVKYKDDEFSYKVGIFSAQRRNSVGVHRLHLYSSSSNSWKVILTPEESVVRCWMGDGVNLNGKFHILWMEKKRRRMIIS</sequence>
<keyword evidence="4" id="KW-1133">Transmembrane helix</keyword>
<keyword evidence="2" id="KW-0378">Hydrolase</keyword>
<comment type="similarity">
    <text evidence="1 3">Belongs to the glycosyl hydrolase 1 family.</text>
</comment>
<dbReference type="AlphaFoldDB" id="A0A7N0ZQS1"/>
<dbReference type="Gene3D" id="3.20.20.80">
    <property type="entry name" value="Glycosidases"/>
    <property type="match status" value="1"/>
</dbReference>
<dbReference type="InterPro" id="IPR033132">
    <property type="entry name" value="GH_1_N_CS"/>
</dbReference>
<proteinExistence type="inferred from homology"/>
<keyword evidence="6" id="KW-1185">Reference proteome</keyword>
<dbReference type="Gramene" id="Kaladp0015s0096.5.v1.1">
    <property type="protein sequence ID" value="Kaladp0015s0096.5.v1.1"/>
    <property type="gene ID" value="Kaladp0015s0096.v1.1"/>
</dbReference>
<dbReference type="PANTHER" id="PTHR10353">
    <property type="entry name" value="GLYCOSYL HYDROLASE"/>
    <property type="match status" value="1"/>
</dbReference>
<dbReference type="Pfam" id="PF00232">
    <property type="entry name" value="Glyco_hydro_1"/>
    <property type="match status" value="1"/>
</dbReference>